<reference evidence="2" key="1">
    <citation type="submission" date="2006-10" db="EMBL/GenBank/DDBJ databases">
        <title>Complete sequence of Solibacter usitatus Ellin6076.</title>
        <authorList>
            <consortium name="US DOE Joint Genome Institute"/>
            <person name="Copeland A."/>
            <person name="Lucas S."/>
            <person name="Lapidus A."/>
            <person name="Barry K."/>
            <person name="Detter J.C."/>
            <person name="Glavina del Rio T."/>
            <person name="Hammon N."/>
            <person name="Israni S."/>
            <person name="Dalin E."/>
            <person name="Tice H."/>
            <person name="Pitluck S."/>
            <person name="Thompson L.S."/>
            <person name="Brettin T."/>
            <person name="Bruce D."/>
            <person name="Han C."/>
            <person name="Tapia R."/>
            <person name="Gilna P."/>
            <person name="Schmutz J."/>
            <person name="Larimer F."/>
            <person name="Land M."/>
            <person name="Hauser L."/>
            <person name="Kyrpides N."/>
            <person name="Mikhailova N."/>
            <person name="Janssen P.H."/>
            <person name="Kuske C.R."/>
            <person name="Richardson P."/>
        </authorList>
    </citation>
    <scope>NUCLEOTIDE SEQUENCE</scope>
    <source>
        <strain evidence="2">Ellin6076</strain>
    </source>
</reference>
<proteinExistence type="predicted"/>
<dbReference type="InterPro" id="IPR011250">
    <property type="entry name" value="OMP/PagP_B-barrel"/>
</dbReference>
<evidence type="ECO:0000313" key="2">
    <source>
        <dbReference type="EMBL" id="ABJ84358.1"/>
    </source>
</evidence>
<dbReference type="OrthoDB" id="129221at2"/>
<dbReference type="AlphaFoldDB" id="Q021M9"/>
<gene>
    <name evidence="2" type="ordered locus">Acid_3385</name>
</gene>
<feature type="signal peptide" evidence="1">
    <location>
        <begin position="1"/>
        <end position="32"/>
    </location>
</feature>
<evidence type="ECO:0000256" key="1">
    <source>
        <dbReference type="SAM" id="SignalP"/>
    </source>
</evidence>
<sequence length="224" mass="24411" precursor="true">MRLRLVPRIRRTMRIATYIALAASAFSPLCVAQQWELGATGGYGFYVNPTITGNSGSAEPGFAPKGVIGVVFGQDMYEHVGGEIRWLYQYGGPQLKSGGVLTSATGYSNAVTYDVLFHTAGREANLRPYFSAGAGIKVYTSSELRFLGPPPTSPAVLLHRTQVEPAISAGAGLKYRVTHRMLVRLDFRTYFSPAPDEIFRPLGQARIRGWIYNFAPLGGVSLVF</sequence>
<protein>
    <recommendedName>
        <fullName evidence="3">Outer membrane protein beta-barrel domain-containing protein</fullName>
    </recommendedName>
</protein>
<dbReference type="Gene3D" id="2.40.160.20">
    <property type="match status" value="1"/>
</dbReference>
<name>Q021M9_SOLUE</name>
<keyword evidence="1" id="KW-0732">Signal</keyword>
<dbReference type="InParanoid" id="Q021M9"/>
<dbReference type="EMBL" id="CP000473">
    <property type="protein sequence ID" value="ABJ84358.1"/>
    <property type="molecule type" value="Genomic_DNA"/>
</dbReference>
<organism evidence="2">
    <name type="scientific">Solibacter usitatus (strain Ellin6076)</name>
    <dbReference type="NCBI Taxonomy" id="234267"/>
    <lineage>
        <taxon>Bacteria</taxon>
        <taxon>Pseudomonadati</taxon>
        <taxon>Acidobacteriota</taxon>
        <taxon>Terriglobia</taxon>
        <taxon>Bryobacterales</taxon>
        <taxon>Solibacteraceae</taxon>
        <taxon>Candidatus Solibacter</taxon>
    </lineage>
</organism>
<accession>Q021M9</accession>
<dbReference type="KEGG" id="sus:Acid_3385"/>
<dbReference type="HOGENOM" id="CLU_1309432_0_0_0"/>
<evidence type="ECO:0008006" key="3">
    <source>
        <dbReference type="Google" id="ProtNLM"/>
    </source>
</evidence>
<dbReference type="SUPFAM" id="SSF56925">
    <property type="entry name" value="OMPA-like"/>
    <property type="match status" value="1"/>
</dbReference>
<feature type="chain" id="PRO_5004163104" description="Outer membrane protein beta-barrel domain-containing protein" evidence="1">
    <location>
        <begin position="33"/>
        <end position="224"/>
    </location>
</feature>